<dbReference type="SMART" id="SM00382">
    <property type="entry name" value="AAA"/>
    <property type="match status" value="1"/>
</dbReference>
<dbReference type="InterPro" id="IPR027417">
    <property type="entry name" value="P-loop_NTPase"/>
</dbReference>
<feature type="domain" description="GOLD" evidence="5">
    <location>
        <begin position="250"/>
        <end position="386"/>
    </location>
</feature>
<dbReference type="PANTHER" id="PTHR46743:SF2">
    <property type="entry name" value="TEICHOIC ACIDS EXPORT ATP-BINDING PROTEIN TAGH"/>
    <property type="match status" value="1"/>
</dbReference>
<dbReference type="Proteomes" id="UP000276061">
    <property type="component" value="Unassembled WGS sequence"/>
</dbReference>
<dbReference type="AlphaFoldDB" id="A0A3N0FR14"/>
<dbReference type="GO" id="GO:0016020">
    <property type="term" value="C:membrane"/>
    <property type="evidence" value="ECO:0007669"/>
    <property type="project" value="InterPro"/>
</dbReference>
<feature type="domain" description="ABC transporter" evidence="6">
    <location>
        <begin position="24"/>
        <end position="245"/>
    </location>
</feature>
<gene>
    <name evidence="7" type="ORF">EF878_19635</name>
</gene>
<evidence type="ECO:0000313" key="7">
    <source>
        <dbReference type="EMBL" id="RNM02569.1"/>
    </source>
</evidence>
<dbReference type="EMBL" id="RJLR01000047">
    <property type="protein sequence ID" value="RNM02569.1"/>
    <property type="molecule type" value="Genomic_DNA"/>
</dbReference>
<dbReference type="InterPro" id="IPR017871">
    <property type="entry name" value="ABC_transporter-like_CS"/>
</dbReference>
<dbReference type="PANTHER" id="PTHR46743">
    <property type="entry name" value="TEICHOIC ACIDS EXPORT ATP-BINDING PROTEIN TAGH"/>
    <property type="match status" value="1"/>
</dbReference>
<dbReference type="PROSITE" id="PS50866">
    <property type="entry name" value="GOLD"/>
    <property type="match status" value="1"/>
</dbReference>
<dbReference type="GO" id="GO:0016887">
    <property type="term" value="F:ATP hydrolysis activity"/>
    <property type="evidence" value="ECO:0007669"/>
    <property type="project" value="InterPro"/>
</dbReference>
<reference evidence="7 8" key="1">
    <citation type="submission" date="2018-11" db="EMBL/GenBank/DDBJ databases">
        <title>Characterization of surface water Dickeya isolates.</title>
        <authorList>
            <person name="Van Gijsegem F."/>
            <person name="Pedron J."/>
        </authorList>
    </citation>
    <scope>NUCLEOTIDE SEQUENCE [LARGE SCALE GENOMIC DNA]</scope>
    <source>
        <strain evidence="7 8">FVG1-MFV-O17</strain>
    </source>
</reference>
<dbReference type="InterPro" id="IPR050683">
    <property type="entry name" value="Bact_Polysacc_Export_ATP-bd"/>
</dbReference>
<dbReference type="OrthoDB" id="9778870at2"/>
<keyword evidence="2" id="KW-0813">Transport</keyword>
<organism evidence="7 8">
    <name type="scientific">Dickeya undicola</name>
    <dbReference type="NCBI Taxonomy" id="1577887"/>
    <lineage>
        <taxon>Bacteria</taxon>
        <taxon>Pseudomonadati</taxon>
        <taxon>Pseudomonadota</taxon>
        <taxon>Gammaproteobacteria</taxon>
        <taxon>Enterobacterales</taxon>
        <taxon>Pectobacteriaceae</taxon>
        <taxon>Dickeya</taxon>
    </lineage>
</organism>
<evidence type="ECO:0000256" key="3">
    <source>
        <dbReference type="ARBA" id="ARBA00022741"/>
    </source>
</evidence>
<dbReference type="Pfam" id="PF14524">
    <property type="entry name" value="Wzt_C"/>
    <property type="match status" value="1"/>
</dbReference>
<keyword evidence="3" id="KW-0547">Nucleotide-binding</keyword>
<dbReference type="CDD" id="cd10147">
    <property type="entry name" value="Wzt_C-like"/>
    <property type="match status" value="1"/>
</dbReference>
<dbReference type="RefSeq" id="WP_123253331.1">
    <property type="nucleotide sequence ID" value="NZ_RJLR01000047.1"/>
</dbReference>
<dbReference type="InterPro" id="IPR003439">
    <property type="entry name" value="ABC_transporter-like_ATP-bd"/>
</dbReference>
<proteinExistence type="inferred from homology"/>
<comment type="caution">
    <text evidence="7">The sequence shown here is derived from an EMBL/GenBank/DDBJ whole genome shotgun (WGS) entry which is preliminary data.</text>
</comment>
<dbReference type="GO" id="GO:0140359">
    <property type="term" value="F:ABC-type transporter activity"/>
    <property type="evidence" value="ECO:0007669"/>
    <property type="project" value="InterPro"/>
</dbReference>
<dbReference type="GO" id="GO:0005524">
    <property type="term" value="F:ATP binding"/>
    <property type="evidence" value="ECO:0007669"/>
    <property type="project" value="UniProtKB-KW"/>
</dbReference>
<dbReference type="SUPFAM" id="SSF52540">
    <property type="entry name" value="P-loop containing nucleoside triphosphate hydrolases"/>
    <property type="match status" value="1"/>
</dbReference>
<dbReference type="Gene3D" id="3.40.50.300">
    <property type="entry name" value="P-loop containing nucleotide triphosphate hydrolases"/>
    <property type="match status" value="1"/>
</dbReference>
<evidence type="ECO:0000256" key="1">
    <source>
        <dbReference type="ARBA" id="ARBA00005417"/>
    </source>
</evidence>
<comment type="similarity">
    <text evidence="1">Belongs to the ABC transporter superfamily.</text>
</comment>
<protein>
    <submittedName>
        <fullName evidence="7">ABC transporter ATP-binding protein</fullName>
    </submittedName>
</protein>
<name>A0A3N0FR14_9GAMM</name>
<dbReference type="InterPro" id="IPR029439">
    <property type="entry name" value="Wzt_C"/>
</dbReference>
<sequence>MPMISISGLNKAYKMYPTRWSRLVEWISPFNIRRHGLKWVLKDINFDIHAGESVGIIGSNGAGKSTLLKIITGTTTGTNGTVSVSGRISALLELGIGFHPDFTGRQNVYMSGQLLGLSHNDINTLMPEIESFAEIGDYIDQPVRVYSSGMQVRLAFSLATAVRPDILIVDEALAVGDIFFQQKCFDRIFDMKQKGTTLLFVTHDMGSIYRLCDKALYIDHGMVKAFGDVRETIAKYELDLKKINKDSLDKECISKSSDSLAVQYDDSAFSPPVRFISGQVLCSGIATDSIDEGAEFSIAVEIETIGSVSDDLHIGFQIRDAKGNIYFETNTYCQRTPPVREGNHFKSEFYLTNNLCEGAYILSFGVASDGYGLSSFKEILLHDVGRKQFSVIRNIDRSWAGLCNMRVHS</sequence>
<evidence type="ECO:0000256" key="2">
    <source>
        <dbReference type="ARBA" id="ARBA00022448"/>
    </source>
</evidence>
<dbReference type="PROSITE" id="PS50893">
    <property type="entry name" value="ABC_TRANSPORTER_2"/>
    <property type="match status" value="1"/>
</dbReference>
<evidence type="ECO:0000259" key="6">
    <source>
        <dbReference type="PROSITE" id="PS50893"/>
    </source>
</evidence>
<dbReference type="InterPro" id="IPR015860">
    <property type="entry name" value="ABC_transpr_TagH-like"/>
</dbReference>
<evidence type="ECO:0000259" key="5">
    <source>
        <dbReference type="PROSITE" id="PS50866"/>
    </source>
</evidence>
<evidence type="ECO:0000256" key="4">
    <source>
        <dbReference type="ARBA" id="ARBA00022840"/>
    </source>
</evidence>
<dbReference type="PROSITE" id="PS00211">
    <property type="entry name" value="ABC_TRANSPORTER_1"/>
    <property type="match status" value="1"/>
</dbReference>
<dbReference type="Gene3D" id="2.70.50.60">
    <property type="entry name" value="abc- transporter (atp binding component) like domain"/>
    <property type="match status" value="1"/>
</dbReference>
<evidence type="ECO:0000313" key="8">
    <source>
        <dbReference type="Proteomes" id="UP000276061"/>
    </source>
</evidence>
<dbReference type="InterPro" id="IPR003593">
    <property type="entry name" value="AAA+_ATPase"/>
</dbReference>
<dbReference type="InterPro" id="IPR009038">
    <property type="entry name" value="GOLD_dom"/>
</dbReference>
<accession>A0A3N0FR14</accession>
<dbReference type="CDD" id="cd03220">
    <property type="entry name" value="ABC_KpsT_Wzt"/>
    <property type="match status" value="1"/>
</dbReference>
<keyword evidence="4 7" id="KW-0067">ATP-binding</keyword>
<dbReference type="Pfam" id="PF00005">
    <property type="entry name" value="ABC_tran"/>
    <property type="match status" value="1"/>
</dbReference>